<keyword evidence="1" id="KW-1133">Transmembrane helix</keyword>
<feature type="transmembrane region" description="Helical" evidence="1">
    <location>
        <begin position="129"/>
        <end position="149"/>
    </location>
</feature>
<keyword evidence="4" id="KW-1185">Reference proteome</keyword>
<accession>A0AAP2Z8Z2</accession>
<dbReference type="InterPro" id="IPR058486">
    <property type="entry name" value="DUF8173"/>
</dbReference>
<dbReference type="Proteomes" id="UP001321047">
    <property type="component" value="Unassembled WGS sequence"/>
</dbReference>
<keyword evidence="1" id="KW-0812">Transmembrane</keyword>
<comment type="caution">
    <text evidence="3">The sequence shown here is derived from an EMBL/GenBank/DDBJ whole genome shotgun (WGS) entry which is preliminary data.</text>
</comment>
<evidence type="ECO:0000259" key="2">
    <source>
        <dbReference type="Pfam" id="PF26514"/>
    </source>
</evidence>
<dbReference type="AlphaFoldDB" id="A0AAP2Z8Z2"/>
<keyword evidence="1" id="KW-0472">Membrane</keyword>
<sequence>MNLELIPLLIIVLLMISAGGVDVETTEAVIEGDHEITEHRGALIVGDATVTVPEDETISGPVYVIGGEFQVLGTVEGDVTQLSGSLVVEEGGEIGGELQHIGGSEELADEADIAERTTVEFTPAEPDPVAAYTPVVLTTLLLSFVGAWLSRKRPVLLENIGTTARGHPVISLTVGALLSVTFLAVFVFMAFTLVLLPVSILGLLIGLVTIAYGIIGLGYLAGKQLDTPRVELATGLGVVGIMVLLQVAGAVPILGDLIAGGLLLIGLGAVVVTYFGLQKFEPVSLPE</sequence>
<dbReference type="Pfam" id="PF26514">
    <property type="entry name" value="DUF8173"/>
    <property type="match status" value="1"/>
</dbReference>
<feature type="transmembrane region" description="Helical" evidence="1">
    <location>
        <begin position="257"/>
        <end position="277"/>
    </location>
</feature>
<feature type="domain" description="DUF8173" evidence="2">
    <location>
        <begin position="129"/>
        <end position="273"/>
    </location>
</feature>
<dbReference type="RefSeq" id="WP_342808854.1">
    <property type="nucleotide sequence ID" value="NZ_JAOPJZ010000007.1"/>
</dbReference>
<organism evidence="3 4">
    <name type="scientific">Natronosalvus hydrolyticus</name>
    <dbReference type="NCBI Taxonomy" id="2979988"/>
    <lineage>
        <taxon>Archaea</taxon>
        <taxon>Methanobacteriati</taxon>
        <taxon>Methanobacteriota</taxon>
        <taxon>Stenosarchaea group</taxon>
        <taxon>Halobacteria</taxon>
        <taxon>Halobacteriales</taxon>
        <taxon>Natrialbaceae</taxon>
        <taxon>Natronosalvus</taxon>
    </lineage>
</organism>
<feature type="transmembrane region" description="Helical" evidence="1">
    <location>
        <begin position="169"/>
        <end position="194"/>
    </location>
</feature>
<reference evidence="3 4" key="1">
    <citation type="submission" date="2022-09" db="EMBL/GenBank/DDBJ databases">
        <title>Enrichment on poylsaccharides allowed isolation of novel metabolic and taxonomic groups of Haloarchaea.</title>
        <authorList>
            <person name="Sorokin D.Y."/>
            <person name="Elcheninov A.G."/>
            <person name="Khizhniak T.V."/>
            <person name="Kolganova T.V."/>
            <person name="Kublanov I.V."/>
        </authorList>
    </citation>
    <scope>NUCLEOTIDE SEQUENCE [LARGE SCALE GENOMIC DNA]</scope>
    <source>
        <strain evidence="3 4">AArc-curdl1</strain>
    </source>
</reference>
<feature type="transmembrane region" description="Helical" evidence="1">
    <location>
        <begin position="232"/>
        <end position="251"/>
    </location>
</feature>
<feature type="transmembrane region" description="Helical" evidence="1">
    <location>
        <begin position="200"/>
        <end position="220"/>
    </location>
</feature>
<name>A0AAP2Z8Z2_9EURY</name>
<proteinExistence type="predicted"/>
<evidence type="ECO:0000256" key="1">
    <source>
        <dbReference type="SAM" id="Phobius"/>
    </source>
</evidence>
<protein>
    <submittedName>
        <fullName evidence="3">Polymer-forming cytoskeletal protein</fullName>
    </submittedName>
</protein>
<evidence type="ECO:0000313" key="3">
    <source>
        <dbReference type="EMBL" id="MCU4752523.1"/>
    </source>
</evidence>
<gene>
    <name evidence="3" type="ORF">OB919_11065</name>
</gene>
<dbReference type="EMBL" id="JAOPJZ010000007">
    <property type="protein sequence ID" value="MCU4752523.1"/>
    <property type="molecule type" value="Genomic_DNA"/>
</dbReference>
<evidence type="ECO:0000313" key="4">
    <source>
        <dbReference type="Proteomes" id="UP001321047"/>
    </source>
</evidence>